<dbReference type="AlphaFoldDB" id="A0AAE3G7L5"/>
<gene>
    <name evidence="5" type="ORF">J2T57_004343</name>
</gene>
<protein>
    <recommendedName>
        <fullName evidence="4">Ice-binding protein C-terminal domain-containing protein</fullName>
    </recommendedName>
</protein>
<keyword evidence="3" id="KW-0732">Signal</keyword>
<keyword evidence="2" id="KW-0472">Membrane</keyword>
<organism evidence="5 6">
    <name type="scientific">Natronocella acetinitrilica</name>
    <dbReference type="NCBI Taxonomy" id="414046"/>
    <lineage>
        <taxon>Bacteria</taxon>
        <taxon>Pseudomonadati</taxon>
        <taxon>Pseudomonadota</taxon>
        <taxon>Gammaproteobacteria</taxon>
        <taxon>Chromatiales</taxon>
        <taxon>Ectothiorhodospiraceae</taxon>
        <taxon>Natronocella</taxon>
    </lineage>
</organism>
<dbReference type="Pfam" id="PF07589">
    <property type="entry name" value="PEP-CTERM"/>
    <property type="match status" value="1"/>
</dbReference>
<evidence type="ECO:0000313" key="5">
    <source>
        <dbReference type="EMBL" id="MCP1677169.1"/>
    </source>
</evidence>
<feature type="domain" description="Ice-binding protein C-terminal" evidence="4">
    <location>
        <begin position="201"/>
        <end position="225"/>
    </location>
</feature>
<evidence type="ECO:0000256" key="3">
    <source>
        <dbReference type="SAM" id="SignalP"/>
    </source>
</evidence>
<feature type="compositionally biased region" description="Polar residues" evidence="1">
    <location>
        <begin position="69"/>
        <end position="102"/>
    </location>
</feature>
<feature type="transmembrane region" description="Helical" evidence="2">
    <location>
        <begin position="205"/>
        <end position="222"/>
    </location>
</feature>
<keyword evidence="2" id="KW-0812">Transmembrane</keyword>
<dbReference type="InterPro" id="IPR013424">
    <property type="entry name" value="Ice-binding_C"/>
</dbReference>
<evidence type="ECO:0000259" key="4">
    <source>
        <dbReference type="Pfam" id="PF07589"/>
    </source>
</evidence>
<name>A0AAE3G7L5_9GAMM</name>
<feature type="region of interest" description="Disordered" evidence="1">
    <location>
        <begin position="68"/>
        <end position="106"/>
    </location>
</feature>
<feature type="chain" id="PRO_5041958684" description="Ice-binding protein C-terminal domain-containing protein" evidence="3">
    <location>
        <begin position="28"/>
        <end position="229"/>
    </location>
</feature>
<accession>A0AAE3G7L5</accession>
<dbReference type="NCBIfam" id="TIGR02595">
    <property type="entry name" value="PEP_CTERM"/>
    <property type="match status" value="1"/>
</dbReference>
<dbReference type="Proteomes" id="UP001205843">
    <property type="component" value="Unassembled WGS sequence"/>
</dbReference>
<evidence type="ECO:0000256" key="2">
    <source>
        <dbReference type="SAM" id="Phobius"/>
    </source>
</evidence>
<proteinExistence type="predicted"/>
<feature type="signal peptide" evidence="3">
    <location>
        <begin position="1"/>
        <end position="27"/>
    </location>
</feature>
<evidence type="ECO:0000256" key="1">
    <source>
        <dbReference type="SAM" id="MobiDB-lite"/>
    </source>
</evidence>
<sequence length="229" mass="24222">MRQKNRWIGWAAGTASAALLMSGTANSALEVPTADDPELLGFECISAECVDLASGGYDVSGGGVADPSFDSSNEFLTPGSDSSDPDNTTSFNMTSEQLSSSIEDVDGDPSTAIDVTGLDGVFSFYWGSVDEFNLIQFFTGDRLISEYGGSDLTAAVNEEYGENFSATNDNYEFDQYVSFSGDFDSVQLTSGNNAFEVATAAVPEPATLGMLGLGLLGMGFAARRRRSER</sequence>
<dbReference type="EMBL" id="JALJXV010000014">
    <property type="protein sequence ID" value="MCP1677169.1"/>
    <property type="molecule type" value="Genomic_DNA"/>
</dbReference>
<reference evidence="5" key="1">
    <citation type="submission" date="2022-03" db="EMBL/GenBank/DDBJ databases">
        <title>Genomic Encyclopedia of Type Strains, Phase III (KMG-III): the genomes of soil and plant-associated and newly described type strains.</title>
        <authorList>
            <person name="Whitman W."/>
        </authorList>
    </citation>
    <scope>NUCLEOTIDE SEQUENCE</scope>
    <source>
        <strain evidence="5">ANL 6-2</strain>
    </source>
</reference>
<keyword evidence="2" id="KW-1133">Transmembrane helix</keyword>
<comment type="caution">
    <text evidence="5">The sequence shown here is derived from an EMBL/GenBank/DDBJ whole genome shotgun (WGS) entry which is preliminary data.</text>
</comment>
<keyword evidence="6" id="KW-1185">Reference proteome</keyword>
<evidence type="ECO:0000313" key="6">
    <source>
        <dbReference type="Proteomes" id="UP001205843"/>
    </source>
</evidence>